<feature type="region of interest" description="Disordered" evidence="1">
    <location>
        <begin position="1"/>
        <end position="28"/>
    </location>
</feature>
<evidence type="ECO:0000313" key="3">
    <source>
        <dbReference type="Proteomes" id="UP000199501"/>
    </source>
</evidence>
<sequence>MHNHHHRADDLGSPHTSTPFRTRTPDQPVGMLLTSKLVDWWTQARQRTFLAEHGQSGQPVDVEDYWTELALGTRIAKEVTSGRWVTVSCLLRAGALTTWRDAGDALAMPGDTALDSFRSWLRSQAELRRHTGTIGLTAEEVKELTVLAEAVAR</sequence>
<dbReference type="Proteomes" id="UP000199501">
    <property type="component" value="Unassembled WGS sequence"/>
</dbReference>
<dbReference type="AlphaFoldDB" id="A0A1G6VZL9"/>
<name>A0A1G6VZL9_9PSEU</name>
<protein>
    <submittedName>
        <fullName evidence="2">Uncharacterized protein</fullName>
    </submittedName>
</protein>
<gene>
    <name evidence="2" type="ORF">SAMN05216174_113180</name>
</gene>
<evidence type="ECO:0000313" key="2">
    <source>
        <dbReference type="EMBL" id="SDD59009.1"/>
    </source>
</evidence>
<reference evidence="3" key="1">
    <citation type="submission" date="2016-10" db="EMBL/GenBank/DDBJ databases">
        <authorList>
            <person name="Varghese N."/>
            <person name="Submissions S."/>
        </authorList>
    </citation>
    <scope>NUCLEOTIDE SEQUENCE [LARGE SCALE GENOMIC DNA]</scope>
    <source>
        <strain evidence="3">IBRC-M 10403</strain>
    </source>
</reference>
<keyword evidence="3" id="KW-1185">Reference proteome</keyword>
<evidence type="ECO:0000256" key="1">
    <source>
        <dbReference type="SAM" id="MobiDB-lite"/>
    </source>
</evidence>
<organism evidence="2 3">
    <name type="scientific">Actinokineospora iranica</name>
    <dbReference type="NCBI Taxonomy" id="1271860"/>
    <lineage>
        <taxon>Bacteria</taxon>
        <taxon>Bacillati</taxon>
        <taxon>Actinomycetota</taxon>
        <taxon>Actinomycetes</taxon>
        <taxon>Pseudonocardiales</taxon>
        <taxon>Pseudonocardiaceae</taxon>
        <taxon>Actinokineospora</taxon>
    </lineage>
</organism>
<dbReference type="EMBL" id="FMZZ01000013">
    <property type="protein sequence ID" value="SDD59009.1"/>
    <property type="molecule type" value="Genomic_DNA"/>
</dbReference>
<proteinExistence type="predicted"/>
<dbReference type="STRING" id="1271860.SAMN05216174_113180"/>
<accession>A0A1G6VZL9</accession>